<gene>
    <name evidence="1" type="ORF">COLO4_09383</name>
</gene>
<protein>
    <submittedName>
        <fullName evidence="1">Protein G7c</fullName>
    </submittedName>
</protein>
<evidence type="ECO:0000313" key="1">
    <source>
        <dbReference type="EMBL" id="OMP04709.1"/>
    </source>
</evidence>
<sequence length="30" mass="3692">MAWELQVEEEKLETITFERQTQLDPLFYFG</sequence>
<dbReference type="Proteomes" id="UP000187203">
    <property type="component" value="Unassembled WGS sequence"/>
</dbReference>
<proteinExistence type="predicted"/>
<reference evidence="2" key="1">
    <citation type="submission" date="2013-09" db="EMBL/GenBank/DDBJ databases">
        <title>Corchorus olitorius genome sequencing.</title>
        <authorList>
            <person name="Alam M."/>
            <person name="Haque M.S."/>
            <person name="Islam M.S."/>
            <person name="Emdad E.M."/>
            <person name="Islam M.M."/>
            <person name="Ahmed B."/>
            <person name="Halim A."/>
            <person name="Hossen Q.M.M."/>
            <person name="Hossain M.Z."/>
            <person name="Ahmed R."/>
            <person name="Khan M.M."/>
            <person name="Islam R."/>
            <person name="Rashid M.M."/>
            <person name="Khan S.A."/>
            <person name="Rahman M.S."/>
            <person name="Alam M."/>
            <person name="Yahiya A.S."/>
            <person name="Khan M.S."/>
            <person name="Azam M.S."/>
            <person name="Haque T."/>
            <person name="Lashkar M.Z.H."/>
            <person name="Akhand A.I."/>
            <person name="Morshed G."/>
            <person name="Roy S."/>
            <person name="Uddin K.S."/>
            <person name="Rabeya T."/>
            <person name="Hossain A.S."/>
            <person name="Chowdhury A."/>
            <person name="Snigdha A.R."/>
            <person name="Mortoza M.S."/>
            <person name="Matin S.A."/>
            <person name="Hoque S.M.E."/>
            <person name="Islam M.K."/>
            <person name="Roy D.K."/>
            <person name="Haider R."/>
            <person name="Moosa M.M."/>
            <person name="Elias S.M."/>
            <person name="Hasan A.M."/>
            <person name="Jahan S."/>
            <person name="Shafiuddin M."/>
            <person name="Mahmood N."/>
            <person name="Shommy N.S."/>
        </authorList>
    </citation>
    <scope>NUCLEOTIDE SEQUENCE [LARGE SCALE GENOMIC DNA]</scope>
    <source>
        <strain evidence="2">cv. O-4</strain>
    </source>
</reference>
<keyword evidence="2" id="KW-1185">Reference proteome</keyword>
<comment type="caution">
    <text evidence="1">The sequence shown here is derived from an EMBL/GenBank/DDBJ whole genome shotgun (WGS) entry which is preliminary data.</text>
</comment>
<dbReference type="EMBL" id="AWUE01014230">
    <property type="protein sequence ID" value="OMP04709.1"/>
    <property type="molecule type" value="Genomic_DNA"/>
</dbReference>
<dbReference type="AlphaFoldDB" id="A0A1R3KCE5"/>
<organism evidence="1 2">
    <name type="scientific">Corchorus olitorius</name>
    <dbReference type="NCBI Taxonomy" id="93759"/>
    <lineage>
        <taxon>Eukaryota</taxon>
        <taxon>Viridiplantae</taxon>
        <taxon>Streptophyta</taxon>
        <taxon>Embryophyta</taxon>
        <taxon>Tracheophyta</taxon>
        <taxon>Spermatophyta</taxon>
        <taxon>Magnoliopsida</taxon>
        <taxon>eudicotyledons</taxon>
        <taxon>Gunneridae</taxon>
        <taxon>Pentapetalae</taxon>
        <taxon>rosids</taxon>
        <taxon>malvids</taxon>
        <taxon>Malvales</taxon>
        <taxon>Malvaceae</taxon>
        <taxon>Grewioideae</taxon>
        <taxon>Apeibeae</taxon>
        <taxon>Corchorus</taxon>
    </lineage>
</organism>
<name>A0A1R3KCE5_9ROSI</name>
<accession>A0A1R3KCE5</accession>
<evidence type="ECO:0000313" key="2">
    <source>
        <dbReference type="Proteomes" id="UP000187203"/>
    </source>
</evidence>